<sequence length="147" mass="15551">MAILGLKKHVHRVSDQDSFILGAIVVIANAFPALQEGDESCPTDGQFDVFVDMVPSCCVKDKLPSIENPPTLEGAADAPALLASDEACSLTGHSVSASDQQATVDAKQQHSLDGGLSIVRAERQRTVSLVFPMQGEQDPPTQPIAIE</sequence>
<proteinExistence type="predicted"/>
<protein>
    <submittedName>
        <fullName evidence="1">Uncharacterized protein</fullName>
    </submittedName>
</protein>
<accession>A0AAD3TB53</accession>
<reference evidence="1" key="1">
    <citation type="submission" date="2023-05" db="EMBL/GenBank/DDBJ databases">
        <title>Nepenthes gracilis genome sequencing.</title>
        <authorList>
            <person name="Fukushima K."/>
        </authorList>
    </citation>
    <scope>NUCLEOTIDE SEQUENCE</scope>
    <source>
        <strain evidence="1">SING2019-196</strain>
    </source>
</reference>
<evidence type="ECO:0000313" key="1">
    <source>
        <dbReference type="EMBL" id="GMH25928.1"/>
    </source>
</evidence>
<dbReference type="Proteomes" id="UP001279734">
    <property type="component" value="Unassembled WGS sequence"/>
</dbReference>
<organism evidence="1 2">
    <name type="scientific">Nepenthes gracilis</name>
    <name type="common">Slender pitcher plant</name>
    <dbReference type="NCBI Taxonomy" id="150966"/>
    <lineage>
        <taxon>Eukaryota</taxon>
        <taxon>Viridiplantae</taxon>
        <taxon>Streptophyta</taxon>
        <taxon>Embryophyta</taxon>
        <taxon>Tracheophyta</taxon>
        <taxon>Spermatophyta</taxon>
        <taxon>Magnoliopsida</taxon>
        <taxon>eudicotyledons</taxon>
        <taxon>Gunneridae</taxon>
        <taxon>Pentapetalae</taxon>
        <taxon>Caryophyllales</taxon>
        <taxon>Nepenthaceae</taxon>
        <taxon>Nepenthes</taxon>
    </lineage>
</organism>
<dbReference type="EMBL" id="BSYO01000030">
    <property type="protein sequence ID" value="GMH25928.1"/>
    <property type="molecule type" value="Genomic_DNA"/>
</dbReference>
<gene>
    <name evidence="1" type="ORF">Nepgr_027771</name>
</gene>
<dbReference type="AlphaFoldDB" id="A0AAD3TB53"/>
<evidence type="ECO:0000313" key="2">
    <source>
        <dbReference type="Proteomes" id="UP001279734"/>
    </source>
</evidence>
<keyword evidence="2" id="KW-1185">Reference proteome</keyword>
<name>A0AAD3TB53_NEPGR</name>
<comment type="caution">
    <text evidence="1">The sequence shown here is derived from an EMBL/GenBank/DDBJ whole genome shotgun (WGS) entry which is preliminary data.</text>
</comment>